<evidence type="ECO:0000313" key="3">
    <source>
        <dbReference type="Proteomes" id="UP000179769"/>
    </source>
</evidence>
<comment type="caution">
    <text evidence="2">The sequence shown here is derived from an EMBL/GenBank/DDBJ whole genome shotgun (WGS) entry which is preliminary data.</text>
</comment>
<accession>A0A1S1R193</accession>
<proteinExistence type="predicted"/>
<gene>
    <name evidence="2" type="ORF">BBK14_13630</name>
</gene>
<dbReference type="Proteomes" id="UP000179769">
    <property type="component" value="Unassembled WGS sequence"/>
</dbReference>
<keyword evidence="3" id="KW-1185">Reference proteome</keyword>
<reference evidence="3" key="1">
    <citation type="submission" date="2016-07" db="EMBL/GenBank/DDBJ databases">
        <title>Frankia sp. NRRL B-16219 Genome sequencing.</title>
        <authorList>
            <person name="Ghodhbane-Gtari F."/>
            <person name="Swanson E."/>
            <person name="Gueddou A."/>
            <person name="Louati M."/>
            <person name="Nouioui I."/>
            <person name="Hezbri K."/>
            <person name="Abebe-Akele F."/>
            <person name="Simpson S."/>
            <person name="Morris K."/>
            <person name="Thomas K."/>
            <person name="Gtari M."/>
            <person name="Tisa L.S."/>
        </authorList>
    </citation>
    <scope>NUCLEOTIDE SEQUENCE [LARGE SCALE GENOMIC DNA]</scope>
    <source>
        <strain evidence="3">NRRL B-16219</strain>
    </source>
</reference>
<feature type="compositionally biased region" description="Low complexity" evidence="1">
    <location>
        <begin position="32"/>
        <end position="53"/>
    </location>
</feature>
<evidence type="ECO:0000256" key="1">
    <source>
        <dbReference type="SAM" id="MobiDB-lite"/>
    </source>
</evidence>
<protein>
    <submittedName>
        <fullName evidence="2">Uncharacterized protein</fullName>
    </submittedName>
</protein>
<name>A0A1S1R193_9ACTN</name>
<organism evidence="2 3">
    <name type="scientific">Parafrankia soli</name>
    <dbReference type="NCBI Taxonomy" id="2599596"/>
    <lineage>
        <taxon>Bacteria</taxon>
        <taxon>Bacillati</taxon>
        <taxon>Actinomycetota</taxon>
        <taxon>Actinomycetes</taxon>
        <taxon>Frankiales</taxon>
        <taxon>Frankiaceae</taxon>
        <taxon>Parafrankia</taxon>
    </lineage>
</organism>
<feature type="region of interest" description="Disordered" evidence="1">
    <location>
        <begin position="20"/>
        <end position="54"/>
    </location>
</feature>
<evidence type="ECO:0000313" key="2">
    <source>
        <dbReference type="EMBL" id="OHV39707.1"/>
    </source>
</evidence>
<dbReference type="AlphaFoldDB" id="A0A1S1R193"/>
<sequence>MGLLLCALLLGAGVGGCTSDGDDPSPLPPAPSQSFSAPSTTATPDPTRTGTGDEVNDGYVLFWQAFINAQVDGNPDLPELVQRAEGQALAFAQESVRAYRTNGWVRVIKEGFSVNSVVVDRGEATARVTDTQDWSKWPLTDRATGQVIDGSTPRQCITADMVRKGEVWAVSRLVFVQNAC</sequence>
<dbReference type="EMBL" id="MAXA01000091">
    <property type="protein sequence ID" value="OHV39707.1"/>
    <property type="molecule type" value="Genomic_DNA"/>
</dbReference>